<evidence type="ECO:0008006" key="3">
    <source>
        <dbReference type="Google" id="ProtNLM"/>
    </source>
</evidence>
<dbReference type="AlphaFoldDB" id="A0A133VLV4"/>
<evidence type="ECO:0000313" key="1">
    <source>
        <dbReference type="EMBL" id="KXB07445.1"/>
    </source>
</evidence>
<organism evidence="1 2">
    <name type="scientific">candidate division MSBL1 archaeon SCGC-AAA382A20</name>
    <dbReference type="NCBI Taxonomy" id="1698280"/>
    <lineage>
        <taxon>Archaea</taxon>
        <taxon>Methanobacteriati</taxon>
        <taxon>Methanobacteriota</taxon>
        <taxon>candidate division MSBL1</taxon>
    </lineage>
</organism>
<dbReference type="EMBL" id="LHYE01000008">
    <property type="protein sequence ID" value="KXB07445.1"/>
    <property type="molecule type" value="Genomic_DNA"/>
</dbReference>
<accession>A0A133VLV4</accession>
<dbReference type="Proteomes" id="UP000070263">
    <property type="component" value="Unassembled WGS sequence"/>
</dbReference>
<comment type="caution">
    <text evidence="1">The sequence shown here is derived from an EMBL/GenBank/DDBJ whole genome shotgun (WGS) entry which is preliminary data.</text>
</comment>
<reference evidence="1 2" key="1">
    <citation type="journal article" date="2016" name="Sci. Rep.">
        <title>Metabolic traits of an uncultured archaeal lineage -MSBL1- from brine pools of the Red Sea.</title>
        <authorList>
            <person name="Mwirichia R."/>
            <person name="Alam I."/>
            <person name="Rashid M."/>
            <person name="Vinu M."/>
            <person name="Ba-Alawi W."/>
            <person name="Anthony Kamau A."/>
            <person name="Kamanda Ngugi D."/>
            <person name="Goker M."/>
            <person name="Klenk H.P."/>
            <person name="Bajic V."/>
            <person name="Stingl U."/>
        </authorList>
    </citation>
    <scope>NUCLEOTIDE SEQUENCE [LARGE SCALE GENOMIC DNA]</scope>
    <source>
        <strain evidence="1">SCGC-AAA382A20</strain>
    </source>
</reference>
<gene>
    <name evidence="1" type="ORF">AKJ51_01330</name>
</gene>
<evidence type="ECO:0000313" key="2">
    <source>
        <dbReference type="Proteomes" id="UP000070263"/>
    </source>
</evidence>
<name>A0A133VLV4_9EURY</name>
<protein>
    <recommendedName>
        <fullName evidence="3">HTH arsR-type domain-containing protein</fullName>
    </recommendedName>
</protein>
<sequence length="61" mass="6960">MVGLPEKSVKKHLTSLEKARLVKTSEYLEGGKLYQPTEVAEDKLIDALMREDHRTCNPFSQ</sequence>
<proteinExistence type="predicted"/>
<keyword evidence="2" id="KW-1185">Reference proteome</keyword>